<evidence type="ECO:0000313" key="1">
    <source>
        <dbReference type="EMBL" id="MCG4528503.1"/>
    </source>
</evidence>
<sequence>MGRAELPNSFDLMLNAYEVALSRGCNIEQFLVVGGAGHGRKWSQRLEETCGFFESCLTIAEAEAIDGKSATTTAH</sequence>
<dbReference type="Proteomes" id="UP001200313">
    <property type="component" value="Unassembled WGS sequence"/>
</dbReference>
<name>A0AAW5JLM6_9FIRM</name>
<accession>A0AAW5JLM6</accession>
<keyword evidence="3" id="KW-1185">Reference proteome</keyword>
<dbReference type="Proteomes" id="UP001204562">
    <property type="component" value="Unassembled WGS sequence"/>
</dbReference>
<protein>
    <submittedName>
        <fullName evidence="2">Uncharacterized protein</fullName>
    </submittedName>
</protein>
<dbReference type="AlphaFoldDB" id="A0AAW5JLM6"/>
<dbReference type="EMBL" id="JAKNJB010000036">
    <property type="protein sequence ID" value="MCG4528503.1"/>
    <property type="molecule type" value="Genomic_DNA"/>
</dbReference>
<dbReference type="RefSeq" id="WP_238074855.1">
    <property type="nucleotide sequence ID" value="NZ_JAKNJB010000036.1"/>
</dbReference>
<gene>
    <name evidence="1" type="ORF">L0P79_15755</name>
    <name evidence="2" type="ORF">NE579_09680</name>
</gene>
<comment type="caution">
    <text evidence="2">The sequence shown here is derived from an EMBL/GenBank/DDBJ whole genome shotgun (WGS) entry which is preliminary data.</text>
</comment>
<evidence type="ECO:0000313" key="4">
    <source>
        <dbReference type="Proteomes" id="UP001204562"/>
    </source>
</evidence>
<organism evidence="2 4">
    <name type="scientific">Intestinimonas massiliensis</name>
    <name type="common">ex Afouda et al. 2020</name>
    <dbReference type="NCBI Taxonomy" id="1673721"/>
    <lineage>
        <taxon>Bacteria</taxon>
        <taxon>Bacillati</taxon>
        <taxon>Bacillota</taxon>
        <taxon>Clostridia</taxon>
        <taxon>Eubacteriales</taxon>
        <taxon>Intestinimonas</taxon>
    </lineage>
</organism>
<reference evidence="2" key="2">
    <citation type="submission" date="2022-06" db="EMBL/GenBank/DDBJ databases">
        <title>Isolation of gut microbiota from human fecal samples.</title>
        <authorList>
            <person name="Pamer E.G."/>
            <person name="Barat B."/>
            <person name="Waligurski E."/>
            <person name="Medina S."/>
            <person name="Paddock L."/>
            <person name="Mostad J."/>
        </authorList>
    </citation>
    <scope>NUCLEOTIDE SEQUENCE</scope>
    <source>
        <strain evidence="2">DFI.9.91</strain>
    </source>
</reference>
<evidence type="ECO:0000313" key="2">
    <source>
        <dbReference type="EMBL" id="MCQ4770733.1"/>
    </source>
</evidence>
<dbReference type="EMBL" id="JANFYS010000018">
    <property type="protein sequence ID" value="MCQ4770733.1"/>
    <property type="molecule type" value="Genomic_DNA"/>
</dbReference>
<evidence type="ECO:0000313" key="3">
    <source>
        <dbReference type="Proteomes" id="UP001200313"/>
    </source>
</evidence>
<proteinExistence type="predicted"/>
<reference evidence="1 3" key="1">
    <citation type="submission" date="2022-01" db="EMBL/GenBank/DDBJ databases">
        <title>Collection of gut derived symbiotic bacterial strains cultured from healthy donors.</title>
        <authorList>
            <person name="Lin H."/>
            <person name="Kohout C."/>
            <person name="Waligurski E."/>
            <person name="Pamer E.G."/>
        </authorList>
    </citation>
    <scope>NUCLEOTIDE SEQUENCE [LARGE SCALE GENOMIC DNA]</scope>
    <source>
        <strain evidence="1 3">DFI.3.7</strain>
    </source>
</reference>